<protein>
    <recommendedName>
        <fullName evidence="2">Ribosome maturation factor RimP C-terminal domain-containing protein</fullName>
    </recommendedName>
</protein>
<proteinExistence type="predicted"/>
<dbReference type="EMBL" id="UINC01067214">
    <property type="protein sequence ID" value="SVB98665.1"/>
    <property type="molecule type" value="Genomic_DNA"/>
</dbReference>
<organism evidence="1">
    <name type="scientific">marine metagenome</name>
    <dbReference type="NCBI Taxonomy" id="408172"/>
    <lineage>
        <taxon>unclassified sequences</taxon>
        <taxon>metagenomes</taxon>
        <taxon>ecological metagenomes</taxon>
    </lineage>
</organism>
<accession>A0A382IH25</accession>
<dbReference type="AlphaFoldDB" id="A0A382IH25"/>
<evidence type="ECO:0008006" key="2">
    <source>
        <dbReference type="Google" id="ProtNLM"/>
    </source>
</evidence>
<evidence type="ECO:0000313" key="1">
    <source>
        <dbReference type="EMBL" id="SVB98665.1"/>
    </source>
</evidence>
<name>A0A382IH25_9ZZZZ</name>
<gene>
    <name evidence="1" type="ORF">METZ01_LOCUS251519</name>
</gene>
<feature type="non-terminal residue" evidence="1">
    <location>
        <position position="1"/>
    </location>
</feature>
<sequence>NLTTSISKDIHKSGILEKLYPKGMSLSVSSVGIDASIKEAYQFKKNINKSISISRIKDGKAYSIKAVIVDVKDDYVEIKRKGFDNEFIPIVEIDHAKLIIKFS</sequence>
<reference evidence="1" key="1">
    <citation type="submission" date="2018-05" db="EMBL/GenBank/DDBJ databases">
        <authorList>
            <person name="Lanie J.A."/>
            <person name="Ng W.-L."/>
            <person name="Kazmierczak K.M."/>
            <person name="Andrzejewski T.M."/>
            <person name="Davidsen T.M."/>
            <person name="Wayne K.J."/>
            <person name="Tettelin H."/>
            <person name="Glass J.I."/>
            <person name="Rusch D."/>
            <person name="Podicherti R."/>
            <person name="Tsui H.-C.T."/>
            <person name="Winkler M.E."/>
        </authorList>
    </citation>
    <scope>NUCLEOTIDE SEQUENCE</scope>
</reference>